<keyword evidence="5" id="KW-0143">Chaperone</keyword>
<keyword evidence="4 6" id="KW-1005">Bacterial flagellum biogenesis</keyword>
<gene>
    <name evidence="7" type="primary">fliS</name>
    <name evidence="7" type="ORF">NMK_0539</name>
</gene>
<accession>A0A2R5F8K3</accession>
<dbReference type="EMBL" id="BDOQ01000002">
    <property type="protein sequence ID" value="GBG13001.1"/>
    <property type="molecule type" value="Genomic_DNA"/>
</dbReference>
<dbReference type="InterPro" id="IPR036584">
    <property type="entry name" value="FliS_sf"/>
</dbReference>
<dbReference type="GO" id="GO:0005829">
    <property type="term" value="C:cytosol"/>
    <property type="evidence" value="ECO:0007669"/>
    <property type="project" value="UniProtKB-SubCell"/>
</dbReference>
<dbReference type="InterPro" id="IPR003713">
    <property type="entry name" value="FliS"/>
</dbReference>
<keyword evidence="7" id="KW-0969">Cilium</keyword>
<evidence type="ECO:0000313" key="8">
    <source>
        <dbReference type="Proteomes" id="UP000245081"/>
    </source>
</evidence>
<reference evidence="7 8" key="1">
    <citation type="journal article" date="2018" name="Environ. Microbiol.">
        <title>Isolation and genomic characterization of Novimethylophilus kurashikiensis gen. nov. sp. nov., a new lanthanide-dependent methylotrophic species of Methylophilaceae.</title>
        <authorList>
            <person name="Lv H."/>
            <person name="Sahin N."/>
            <person name="Tani A."/>
        </authorList>
    </citation>
    <scope>NUCLEOTIDE SEQUENCE [LARGE SCALE GENOMIC DNA]</scope>
    <source>
        <strain evidence="7 8">La2-4</strain>
    </source>
</reference>
<dbReference type="GO" id="GO:0044780">
    <property type="term" value="P:bacterial-type flagellum assembly"/>
    <property type="evidence" value="ECO:0007669"/>
    <property type="project" value="InterPro"/>
</dbReference>
<dbReference type="PANTHER" id="PTHR34773:SF1">
    <property type="entry name" value="FLAGELLAR SECRETION CHAPERONE FLIS"/>
    <property type="match status" value="1"/>
</dbReference>
<evidence type="ECO:0000313" key="7">
    <source>
        <dbReference type="EMBL" id="GBG13001.1"/>
    </source>
</evidence>
<dbReference type="PANTHER" id="PTHR34773">
    <property type="entry name" value="FLAGELLAR SECRETION CHAPERONE FLIS"/>
    <property type="match status" value="1"/>
</dbReference>
<dbReference type="Pfam" id="PF02561">
    <property type="entry name" value="FliS"/>
    <property type="match status" value="1"/>
</dbReference>
<protein>
    <recommendedName>
        <fullName evidence="6">Flagellar secretion chaperone FliS</fullName>
    </recommendedName>
</protein>
<evidence type="ECO:0000256" key="2">
    <source>
        <dbReference type="ARBA" id="ARBA00008787"/>
    </source>
</evidence>
<comment type="caution">
    <text evidence="7">The sequence shown here is derived from an EMBL/GenBank/DDBJ whole genome shotgun (WGS) entry which is preliminary data.</text>
</comment>
<keyword evidence="8" id="KW-1185">Reference proteome</keyword>
<evidence type="ECO:0000256" key="4">
    <source>
        <dbReference type="ARBA" id="ARBA00022795"/>
    </source>
</evidence>
<evidence type="ECO:0000256" key="1">
    <source>
        <dbReference type="ARBA" id="ARBA00004514"/>
    </source>
</evidence>
<dbReference type="CDD" id="cd16098">
    <property type="entry name" value="FliS"/>
    <property type="match status" value="1"/>
</dbReference>
<sequence>MNAYAKMGQDVAVETASPHKLISMLYEGAILAIVKAKAYMQNGEVAAKGESISKAMSIINLGLLASLDTSVGGELAHNLQMLYEYMLRVLLDANIQNDSAKLDEVAVLLRDLKGAWDAIEGKTQAEAAAPVERASVSYARA</sequence>
<evidence type="ECO:0000256" key="5">
    <source>
        <dbReference type="ARBA" id="ARBA00023186"/>
    </source>
</evidence>
<dbReference type="NCBIfam" id="TIGR00208">
    <property type="entry name" value="fliS"/>
    <property type="match status" value="1"/>
</dbReference>
<dbReference type="SUPFAM" id="SSF101116">
    <property type="entry name" value="Flagellar export chaperone FliS"/>
    <property type="match status" value="1"/>
</dbReference>
<keyword evidence="7" id="KW-0966">Cell projection</keyword>
<keyword evidence="7" id="KW-0282">Flagellum</keyword>
<dbReference type="Gene3D" id="1.20.120.340">
    <property type="entry name" value="Flagellar protein FliS"/>
    <property type="match status" value="1"/>
</dbReference>
<dbReference type="GO" id="GO:0071973">
    <property type="term" value="P:bacterial-type flagellum-dependent cell motility"/>
    <property type="evidence" value="ECO:0007669"/>
    <property type="project" value="TreeGrafter"/>
</dbReference>
<dbReference type="PIRSF" id="PIRSF039090">
    <property type="entry name" value="Flis"/>
    <property type="match status" value="1"/>
</dbReference>
<keyword evidence="3 6" id="KW-0963">Cytoplasm</keyword>
<dbReference type="Proteomes" id="UP000245081">
    <property type="component" value="Unassembled WGS sequence"/>
</dbReference>
<dbReference type="AlphaFoldDB" id="A0A2R5F8K3"/>
<organism evidence="7 8">
    <name type="scientific">Novimethylophilus kurashikiensis</name>
    <dbReference type="NCBI Taxonomy" id="1825523"/>
    <lineage>
        <taxon>Bacteria</taxon>
        <taxon>Pseudomonadati</taxon>
        <taxon>Pseudomonadota</taxon>
        <taxon>Betaproteobacteria</taxon>
        <taxon>Nitrosomonadales</taxon>
        <taxon>Methylophilaceae</taxon>
        <taxon>Novimethylophilus</taxon>
    </lineage>
</organism>
<comment type="similarity">
    <text evidence="2 6">Belongs to the FliS family.</text>
</comment>
<name>A0A2R5F8K3_9PROT</name>
<proteinExistence type="inferred from homology"/>
<evidence type="ECO:0000256" key="6">
    <source>
        <dbReference type="PIRNR" id="PIRNR039090"/>
    </source>
</evidence>
<evidence type="ECO:0000256" key="3">
    <source>
        <dbReference type="ARBA" id="ARBA00022490"/>
    </source>
</evidence>
<comment type="subcellular location">
    <subcellularLocation>
        <location evidence="1 6">Cytoplasm</location>
        <location evidence="1 6">Cytosol</location>
    </subcellularLocation>
</comment>